<evidence type="ECO:0000313" key="6">
    <source>
        <dbReference type="EMBL" id="DAD84085.1"/>
    </source>
</evidence>
<keyword evidence="2" id="KW-0547">Nucleotide-binding</keyword>
<evidence type="ECO:0000256" key="1">
    <source>
        <dbReference type="ARBA" id="ARBA00022612"/>
    </source>
</evidence>
<dbReference type="Pfam" id="PF17289">
    <property type="entry name" value="Terminase_6C"/>
    <property type="match status" value="1"/>
</dbReference>
<evidence type="ECO:0000256" key="3">
    <source>
        <dbReference type="ARBA" id="ARBA00022840"/>
    </source>
</evidence>
<sequence>MNNVLKLYNDVLRTDYCAYVKHTNNDYKVSKFHRFLCDTVQDFLEEDTGHAYDILILSTPPQHGKSVTVTETLPSWYLGRNPEKSVIEISYGQDFAQRFGRRNLRKIQEYGGEIFGIRIGSPANATEFELEGHRGGMTSCGLLTGVTGRRCDLMIIDDPVKTQQEADSESYRNRVFDEWLSSYKTRLYAGAKIILIMTRWHEDDLAGRLIETEENVKIVNIPLEAEPNDILGRKVGDALCPEIGKDNVWLADFKKSYTSVSGSRAWNALFQGHPTGLEGNLIKREWWQYYDTLPEIVTWGMSVDATFKDGKDNDFVAIQVWGKNGPDMYLIDAVRNHLDMPSTMREIIRLRAMYPKCKTTYIEDKANGSAIIKYLRTHMTGIIAVNPDGGKVSRVNAVIGAIESGNCFLPRNKPFTGSFIDECAAFPNGKHDDQVDCMSQMLNKFIYSSAKIAKVIEESPLIRNFPGLKKKRGKKFDKGDKIHVI</sequence>
<accession>A0A8S5MNY7</accession>
<dbReference type="Pfam" id="PF03237">
    <property type="entry name" value="Terminase_6N"/>
    <property type="match status" value="1"/>
</dbReference>
<feature type="domain" description="Terminase large subunit gp17-like C-terminal" evidence="5">
    <location>
        <begin position="302"/>
        <end position="444"/>
    </location>
</feature>
<evidence type="ECO:0000256" key="4">
    <source>
        <dbReference type="ARBA" id="ARBA00023219"/>
    </source>
</evidence>
<protein>
    <submittedName>
        <fullName evidence="6">Terminase large subunit</fullName>
    </submittedName>
</protein>
<name>A0A8S5MNY7_9CAUD</name>
<keyword evidence="3" id="KW-0067">ATP-binding</keyword>
<organism evidence="6">
    <name type="scientific">Podoviridae sp. ctoqT5</name>
    <dbReference type="NCBI Taxonomy" id="2826577"/>
    <lineage>
        <taxon>Viruses</taxon>
        <taxon>Duplodnaviria</taxon>
        <taxon>Heunggongvirae</taxon>
        <taxon>Uroviricota</taxon>
        <taxon>Caudoviricetes</taxon>
    </lineage>
</organism>
<reference evidence="6" key="1">
    <citation type="journal article" date="2021" name="Proc. Natl. Acad. Sci. U.S.A.">
        <title>A Catalog of Tens of Thousands of Viruses from Human Metagenomes Reveals Hidden Associations with Chronic Diseases.</title>
        <authorList>
            <person name="Tisza M.J."/>
            <person name="Buck C.B."/>
        </authorList>
    </citation>
    <scope>NUCLEOTIDE SEQUENCE</scope>
    <source>
        <strain evidence="6">CtoqT5</strain>
    </source>
</reference>
<proteinExistence type="predicted"/>
<evidence type="ECO:0000259" key="5">
    <source>
        <dbReference type="Pfam" id="PF17289"/>
    </source>
</evidence>
<keyword evidence="4" id="KW-0231">Viral genome packaging</keyword>
<dbReference type="NCBIfam" id="TIGR01630">
    <property type="entry name" value="psiM2_ORF9"/>
    <property type="match status" value="1"/>
</dbReference>
<dbReference type="Gene3D" id="3.30.420.240">
    <property type="match status" value="1"/>
</dbReference>
<dbReference type="InterPro" id="IPR035421">
    <property type="entry name" value="Terminase_6C"/>
</dbReference>
<keyword evidence="1" id="KW-1188">Viral release from host cell</keyword>
<dbReference type="GO" id="GO:0005524">
    <property type="term" value="F:ATP binding"/>
    <property type="evidence" value="ECO:0007669"/>
    <property type="project" value="UniProtKB-KW"/>
</dbReference>
<dbReference type="EMBL" id="BK014952">
    <property type="protein sequence ID" value="DAD84085.1"/>
    <property type="molecule type" value="Genomic_DNA"/>
</dbReference>
<evidence type="ECO:0000256" key="2">
    <source>
        <dbReference type="ARBA" id="ARBA00022741"/>
    </source>
</evidence>
<dbReference type="InterPro" id="IPR006517">
    <property type="entry name" value="Phage_terminase_lsu-like_C"/>
</dbReference>